<feature type="compositionally biased region" description="Basic residues" evidence="10">
    <location>
        <begin position="322"/>
        <end position="340"/>
    </location>
</feature>
<evidence type="ECO:0008006" key="14">
    <source>
        <dbReference type="Google" id="ProtNLM"/>
    </source>
</evidence>
<organism evidence="12 13">
    <name type="scientific">Rhodotorula mucilaginosa</name>
    <name type="common">Yeast</name>
    <name type="synonym">Rhodotorula rubra</name>
    <dbReference type="NCBI Taxonomy" id="5537"/>
    <lineage>
        <taxon>Eukaryota</taxon>
        <taxon>Fungi</taxon>
        <taxon>Dikarya</taxon>
        <taxon>Basidiomycota</taxon>
        <taxon>Pucciniomycotina</taxon>
        <taxon>Microbotryomycetes</taxon>
        <taxon>Sporidiobolales</taxon>
        <taxon>Sporidiobolaceae</taxon>
        <taxon>Rhodotorula</taxon>
    </lineage>
</organism>
<keyword evidence="13" id="KW-1185">Reference proteome</keyword>
<feature type="transmembrane region" description="Helical" evidence="11">
    <location>
        <begin position="178"/>
        <end position="198"/>
    </location>
</feature>
<evidence type="ECO:0000256" key="2">
    <source>
        <dbReference type="ARBA" id="ARBA00009010"/>
    </source>
</evidence>
<dbReference type="Proteomes" id="UP000777482">
    <property type="component" value="Unassembled WGS sequence"/>
</dbReference>
<name>A0A9P6W0H9_RHOMI</name>
<dbReference type="OrthoDB" id="10039049at2759"/>
<evidence type="ECO:0000256" key="7">
    <source>
        <dbReference type="ARBA" id="ARBA00023136"/>
    </source>
</evidence>
<comment type="caution">
    <text evidence="12">The sequence shown here is derived from an EMBL/GenBank/DDBJ whole genome shotgun (WGS) entry which is preliminary data.</text>
</comment>
<accession>A0A9P6W0H9</accession>
<comment type="function">
    <text evidence="9">Sterol O-acyltransferase that catalyzes the formation of stery esters.</text>
</comment>
<keyword evidence="6 11" id="KW-1133">Transmembrane helix</keyword>
<dbReference type="AlphaFoldDB" id="A0A9P6W0H9"/>
<evidence type="ECO:0000256" key="6">
    <source>
        <dbReference type="ARBA" id="ARBA00022989"/>
    </source>
</evidence>
<keyword evidence="5" id="KW-0256">Endoplasmic reticulum</keyword>
<feature type="region of interest" description="Disordered" evidence="10">
    <location>
        <begin position="276"/>
        <end position="356"/>
    </location>
</feature>
<keyword evidence="8" id="KW-0012">Acyltransferase</keyword>
<evidence type="ECO:0000256" key="10">
    <source>
        <dbReference type="SAM" id="MobiDB-lite"/>
    </source>
</evidence>
<evidence type="ECO:0000256" key="1">
    <source>
        <dbReference type="ARBA" id="ARBA00004477"/>
    </source>
</evidence>
<dbReference type="InterPro" id="IPR014371">
    <property type="entry name" value="Oat_ACAT_DAG_ARE"/>
</dbReference>
<evidence type="ECO:0000313" key="13">
    <source>
        <dbReference type="Proteomes" id="UP000777482"/>
    </source>
</evidence>
<evidence type="ECO:0000256" key="3">
    <source>
        <dbReference type="ARBA" id="ARBA00022679"/>
    </source>
</evidence>
<keyword evidence="3" id="KW-0808">Transferase</keyword>
<evidence type="ECO:0000256" key="8">
    <source>
        <dbReference type="ARBA" id="ARBA00023315"/>
    </source>
</evidence>
<feature type="transmembrane region" description="Helical" evidence="11">
    <location>
        <begin position="147"/>
        <end position="172"/>
    </location>
</feature>
<feature type="region of interest" description="Disordered" evidence="10">
    <location>
        <begin position="1"/>
        <end position="63"/>
    </location>
</feature>
<dbReference type="GO" id="GO:0008204">
    <property type="term" value="P:ergosterol metabolic process"/>
    <property type="evidence" value="ECO:0007669"/>
    <property type="project" value="TreeGrafter"/>
</dbReference>
<feature type="compositionally biased region" description="Polar residues" evidence="10">
    <location>
        <begin position="48"/>
        <end position="59"/>
    </location>
</feature>
<feature type="transmembrane region" description="Helical" evidence="11">
    <location>
        <begin position="428"/>
        <end position="449"/>
    </location>
</feature>
<evidence type="ECO:0000313" key="12">
    <source>
        <dbReference type="EMBL" id="KAG0659043.1"/>
    </source>
</evidence>
<feature type="transmembrane region" description="Helical" evidence="11">
    <location>
        <begin position="469"/>
        <end position="492"/>
    </location>
</feature>
<protein>
    <recommendedName>
        <fullName evidence="14">O-acyltransferase</fullName>
    </recommendedName>
</protein>
<sequence length="604" mass="68517">MNGSELPPGPASLLDDALQHPLDSPLLPRQPEASDPTSLRLSQHHNDTNSSGASTSSPEPTVADSDEVVAIAYDKRTGELRPIPARSLKDEKTRRSGRTIFTPRFSHFDRNNVASAQDPFRGLYTLFWIQRGGLYRWQFAELISEDAWALALSDAVLVGTTALCVPFAKVIARGWVRYYWTGLIFQHIAQTAYLFIAIRWTFHREWPWVQSGFLTLHALTMLMKVHSYCSLNGELAERARQMRKDEKELERILEAESGGRRAAEVAAREAWEKACRETSALDDEPSPTSIRPDLLAPPANPASTSSTQLSTEEEHVHATALRQRRVSGRRRSNSPLKHKAAAVALSKPNPEEEPHEGVETLTWHPRERIAHLAMAICDAKDALSSGGKENISFPQNVTFLNFLDYLLVPTLVYELEYPRTKTIRPLYVLEKTLATFGTFTLLVLIVEHFILPNMPRSDQTFFASVLDLALPFCVCYLLIFFIIFEAILNVFAEMTRFSDRAFYSDWWNSTSFDEFSRKWNRPVHTFLLRHVYATTISTYRLSKFSAAFITFLLSAAVHELMAQLPLIMLGRARIFRQYPALGNLFFWIGLMSGFPLLAALYIRC</sequence>
<evidence type="ECO:0000256" key="9">
    <source>
        <dbReference type="ARBA" id="ARBA00023568"/>
    </source>
</evidence>
<dbReference type="EMBL" id="PUHQ01000058">
    <property type="protein sequence ID" value="KAG0659043.1"/>
    <property type="molecule type" value="Genomic_DNA"/>
</dbReference>
<dbReference type="PANTHER" id="PTHR10408">
    <property type="entry name" value="STEROL O-ACYLTRANSFERASE"/>
    <property type="match status" value="1"/>
</dbReference>
<dbReference type="GO" id="GO:0034737">
    <property type="term" value="F:ergosterol O-acyltransferase activity"/>
    <property type="evidence" value="ECO:0007669"/>
    <property type="project" value="TreeGrafter"/>
</dbReference>
<keyword evidence="7 11" id="KW-0472">Membrane</keyword>
<proteinExistence type="inferred from homology"/>
<dbReference type="PANTHER" id="PTHR10408:SF9">
    <property type="entry name" value="STEROL O-ACYLTRANSFERASE 2-RELATED"/>
    <property type="match status" value="1"/>
</dbReference>
<gene>
    <name evidence="12" type="ORF">C6P46_005339</name>
</gene>
<dbReference type="Pfam" id="PF03062">
    <property type="entry name" value="MBOAT"/>
    <property type="match status" value="1"/>
</dbReference>
<reference evidence="12 13" key="1">
    <citation type="submission" date="2020-11" db="EMBL/GenBank/DDBJ databases">
        <title>Kefir isolates.</title>
        <authorList>
            <person name="Marcisauskas S."/>
            <person name="Kim Y."/>
            <person name="Blasche S."/>
        </authorList>
    </citation>
    <scope>NUCLEOTIDE SEQUENCE [LARGE SCALE GENOMIC DNA]</scope>
    <source>
        <strain evidence="12 13">KR</strain>
    </source>
</reference>
<evidence type="ECO:0000256" key="11">
    <source>
        <dbReference type="SAM" id="Phobius"/>
    </source>
</evidence>
<comment type="subcellular location">
    <subcellularLocation>
        <location evidence="1">Endoplasmic reticulum membrane</location>
        <topology evidence="1">Multi-pass membrane protein</topology>
    </subcellularLocation>
</comment>
<dbReference type="InterPro" id="IPR004299">
    <property type="entry name" value="MBOAT_fam"/>
</dbReference>
<comment type="similarity">
    <text evidence="2">Belongs to the membrane-bound acyltransferase family. Sterol o-acyltransferase subfamily.</text>
</comment>
<keyword evidence="4 11" id="KW-0812">Transmembrane</keyword>
<feature type="transmembrane region" description="Helical" evidence="11">
    <location>
        <begin position="584"/>
        <end position="602"/>
    </location>
</feature>
<evidence type="ECO:0000256" key="5">
    <source>
        <dbReference type="ARBA" id="ARBA00022824"/>
    </source>
</evidence>
<evidence type="ECO:0000256" key="4">
    <source>
        <dbReference type="ARBA" id="ARBA00022692"/>
    </source>
</evidence>
<dbReference type="GO" id="GO:0005789">
    <property type="term" value="C:endoplasmic reticulum membrane"/>
    <property type="evidence" value="ECO:0007669"/>
    <property type="project" value="UniProtKB-SubCell"/>
</dbReference>
<feature type="transmembrane region" description="Helical" evidence="11">
    <location>
        <begin position="544"/>
        <end position="564"/>
    </location>
</feature>